<evidence type="ECO:0000256" key="1">
    <source>
        <dbReference type="SAM" id="MobiDB-lite"/>
    </source>
</evidence>
<proteinExistence type="predicted"/>
<dbReference type="HOGENOM" id="CLU_1161282_0_0_1"/>
<dbReference type="InParanoid" id="G9MGD6"/>
<reference evidence="2 3" key="1">
    <citation type="journal article" date="2011" name="Genome Biol.">
        <title>Comparative genome sequence analysis underscores mycoparasitism as the ancestral life style of Trichoderma.</title>
        <authorList>
            <person name="Kubicek C.P."/>
            <person name="Herrera-Estrella A."/>
            <person name="Seidl-Seiboth V."/>
            <person name="Martinez D.A."/>
            <person name="Druzhinina I.S."/>
            <person name="Thon M."/>
            <person name="Zeilinger S."/>
            <person name="Casas-Flores S."/>
            <person name="Horwitz B.A."/>
            <person name="Mukherjee P.K."/>
            <person name="Mukherjee M."/>
            <person name="Kredics L."/>
            <person name="Alcaraz L.D."/>
            <person name="Aerts A."/>
            <person name="Antal Z."/>
            <person name="Atanasova L."/>
            <person name="Cervantes-Badillo M.G."/>
            <person name="Challacombe J."/>
            <person name="Chertkov O."/>
            <person name="McCluskey K."/>
            <person name="Coulpier F."/>
            <person name="Deshpande N."/>
            <person name="von Doehren H."/>
            <person name="Ebbole D.J."/>
            <person name="Esquivel-Naranjo E.U."/>
            <person name="Fekete E."/>
            <person name="Flipphi M."/>
            <person name="Glaser F."/>
            <person name="Gomez-Rodriguez E.Y."/>
            <person name="Gruber S."/>
            <person name="Han C."/>
            <person name="Henrissat B."/>
            <person name="Hermosa R."/>
            <person name="Hernandez-Onate M."/>
            <person name="Karaffa L."/>
            <person name="Kosti I."/>
            <person name="Le Crom S."/>
            <person name="Lindquist E."/>
            <person name="Lucas S."/>
            <person name="Luebeck M."/>
            <person name="Luebeck P.S."/>
            <person name="Margeot A."/>
            <person name="Metz B."/>
            <person name="Misra M."/>
            <person name="Nevalainen H."/>
            <person name="Omann M."/>
            <person name="Packer N."/>
            <person name="Perrone G."/>
            <person name="Uresti-Rivera E.E."/>
            <person name="Salamov A."/>
            <person name="Schmoll M."/>
            <person name="Seiboth B."/>
            <person name="Shapiro H."/>
            <person name="Sukno S."/>
            <person name="Tamayo-Ramos J.A."/>
            <person name="Tisch D."/>
            <person name="Wiest A."/>
            <person name="Wilkinson H.H."/>
            <person name="Zhang M."/>
            <person name="Coutinho P.M."/>
            <person name="Kenerley C.M."/>
            <person name="Monte E."/>
            <person name="Baker S.E."/>
            <person name="Grigoriev I.V."/>
        </authorList>
    </citation>
    <scope>NUCLEOTIDE SEQUENCE [LARGE SCALE GENOMIC DNA]</scope>
    <source>
        <strain evidence="3">Gv29-8 / FGSC 10586</strain>
    </source>
</reference>
<sequence length="239" mass="25747">MAAQHSAVTSCPSSAAQLPHSGCPSASDQLQRWAQFECLVPPSPGRLCLGIAPASWAARVCLIAAIAIIRDHRPSPLAQQAALHAAAKLHDNSTGGGTGTGSCIGSRASESSPETPWLAQSHSNLDSGISIWPSHLVVPNSPQFSPDQLRPPSRYAPETKLGFVFFRIAGRPRLSDPTPYYVYYVLHHARLIVPIVVRRQTSRTLRSRLLMDKRLLAAGRAAIRAPDSGLIRDRCLNAL</sequence>
<dbReference type="Proteomes" id="UP000007115">
    <property type="component" value="Unassembled WGS sequence"/>
</dbReference>
<gene>
    <name evidence="2" type="ORF">TRIVIDRAFT_218732</name>
</gene>
<protein>
    <submittedName>
        <fullName evidence="2">Uncharacterized protein</fullName>
    </submittedName>
</protein>
<dbReference type="RefSeq" id="XP_013960785.1">
    <property type="nucleotide sequence ID" value="XM_014105310.1"/>
</dbReference>
<dbReference type="VEuPathDB" id="FungiDB:TRIVIDRAFT_218732"/>
<feature type="region of interest" description="Disordered" evidence="1">
    <location>
        <begin position="91"/>
        <end position="119"/>
    </location>
</feature>
<name>G9MGD6_HYPVG</name>
<dbReference type="EMBL" id="ABDF02000002">
    <property type="protein sequence ID" value="EHK26585.1"/>
    <property type="molecule type" value="Genomic_DNA"/>
</dbReference>
<comment type="caution">
    <text evidence="2">The sequence shown here is derived from an EMBL/GenBank/DDBJ whole genome shotgun (WGS) entry which is preliminary data.</text>
</comment>
<evidence type="ECO:0000313" key="3">
    <source>
        <dbReference type="Proteomes" id="UP000007115"/>
    </source>
</evidence>
<dbReference type="AlphaFoldDB" id="G9MGD6"/>
<dbReference type="GeneID" id="25791364"/>
<evidence type="ECO:0000313" key="2">
    <source>
        <dbReference type="EMBL" id="EHK26585.1"/>
    </source>
</evidence>
<feature type="compositionally biased region" description="Polar residues" evidence="1">
    <location>
        <begin position="108"/>
        <end position="119"/>
    </location>
</feature>
<keyword evidence="3" id="KW-1185">Reference proteome</keyword>
<organism evidence="2 3">
    <name type="scientific">Hypocrea virens (strain Gv29-8 / FGSC 10586)</name>
    <name type="common">Gliocladium virens</name>
    <name type="synonym">Trichoderma virens</name>
    <dbReference type="NCBI Taxonomy" id="413071"/>
    <lineage>
        <taxon>Eukaryota</taxon>
        <taxon>Fungi</taxon>
        <taxon>Dikarya</taxon>
        <taxon>Ascomycota</taxon>
        <taxon>Pezizomycotina</taxon>
        <taxon>Sordariomycetes</taxon>
        <taxon>Hypocreomycetidae</taxon>
        <taxon>Hypocreales</taxon>
        <taxon>Hypocreaceae</taxon>
        <taxon>Trichoderma</taxon>
    </lineage>
</organism>
<accession>G9MGD6</accession>